<gene>
    <name evidence="2" type="ORF">ATE48_13695</name>
</gene>
<dbReference type="KEGG" id="cbot:ATE48_13695"/>
<dbReference type="InParanoid" id="A0A1B1AK17"/>
<keyword evidence="3" id="KW-1185">Reference proteome</keyword>
<dbReference type="PROSITE" id="PS51186">
    <property type="entry name" value="GNAT"/>
    <property type="match status" value="1"/>
</dbReference>
<name>A0A1B1AK17_9PROT</name>
<organism evidence="2 3">
    <name type="scientific">Candidatus Viadribacter manganicus</name>
    <dbReference type="NCBI Taxonomy" id="1759059"/>
    <lineage>
        <taxon>Bacteria</taxon>
        <taxon>Pseudomonadati</taxon>
        <taxon>Pseudomonadota</taxon>
        <taxon>Alphaproteobacteria</taxon>
        <taxon>Hyphomonadales</taxon>
        <taxon>Hyphomonadaceae</taxon>
        <taxon>Candidatus Viadribacter</taxon>
    </lineage>
</organism>
<dbReference type="Pfam" id="PF13302">
    <property type="entry name" value="Acetyltransf_3"/>
    <property type="match status" value="1"/>
</dbReference>
<dbReference type="AlphaFoldDB" id="A0A1B1AK17"/>
<sequence>MLTVSREPLLTRRLELRRTRSEDAPAMFEALSDPAMYEFIPRSAPATAADVELRFLRVMHETAPDRLEQWLNWTVWLRDGGAGIGTIEATVRPGHRVEIGYLFNPRIWRRGYACEAVAAMLDHLQDRGAASFEASIDIRNMASKALARSLGFKHIETRGLDEEWRRA</sequence>
<dbReference type="STRING" id="1759059.ATE48_13695"/>
<dbReference type="Gene3D" id="3.40.630.30">
    <property type="match status" value="1"/>
</dbReference>
<feature type="domain" description="N-acetyltransferase" evidence="1">
    <location>
        <begin position="14"/>
        <end position="167"/>
    </location>
</feature>
<dbReference type="OrthoDB" id="5295305at2"/>
<dbReference type="Proteomes" id="UP000092498">
    <property type="component" value="Chromosome"/>
</dbReference>
<evidence type="ECO:0000313" key="3">
    <source>
        <dbReference type="Proteomes" id="UP000092498"/>
    </source>
</evidence>
<reference evidence="2 3" key="1">
    <citation type="submission" date="2015-11" db="EMBL/GenBank/DDBJ databases">
        <title>Whole-Genome Sequence of Candidatus Oderbacter manganicum from the National Park Lower Oder Valley, Germany.</title>
        <authorList>
            <person name="Braun B."/>
            <person name="Liere K."/>
            <person name="Szewzyk U."/>
        </authorList>
    </citation>
    <scope>NUCLEOTIDE SEQUENCE [LARGE SCALE GENOMIC DNA]</scope>
    <source>
        <strain evidence="2 3">OTSz_A_272</strain>
    </source>
</reference>
<dbReference type="EMBL" id="CP013244">
    <property type="protein sequence ID" value="ANP46893.1"/>
    <property type="molecule type" value="Genomic_DNA"/>
</dbReference>
<dbReference type="InterPro" id="IPR000182">
    <property type="entry name" value="GNAT_dom"/>
</dbReference>
<dbReference type="InterPro" id="IPR016181">
    <property type="entry name" value="Acyl_CoA_acyltransferase"/>
</dbReference>
<accession>A0A1B1AK17</accession>
<dbReference type="InterPro" id="IPR051531">
    <property type="entry name" value="N-acetyltransferase"/>
</dbReference>
<evidence type="ECO:0000313" key="2">
    <source>
        <dbReference type="EMBL" id="ANP46893.1"/>
    </source>
</evidence>
<proteinExistence type="predicted"/>
<dbReference type="PANTHER" id="PTHR43792:SF1">
    <property type="entry name" value="N-ACETYLTRANSFERASE DOMAIN-CONTAINING PROTEIN"/>
    <property type="match status" value="1"/>
</dbReference>
<dbReference type="SUPFAM" id="SSF55729">
    <property type="entry name" value="Acyl-CoA N-acyltransferases (Nat)"/>
    <property type="match status" value="1"/>
</dbReference>
<evidence type="ECO:0000259" key="1">
    <source>
        <dbReference type="PROSITE" id="PS51186"/>
    </source>
</evidence>
<dbReference type="RefSeq" id="WP_066772414.1">
    <property type="nucleotide sequence ID" value="NZ_CP013244.1"/>
</dbReference>
<dbReference type="PANTHER" id="PTHR43792">
    <property type="entry name" value="GNAT FAMILY, PUTATIVE (AFU_ORTHOLOGUE AFUA_3G00765)-RELATED-RELATED"/>
    <property type="match status" value="1"/>
</dbReference>
<protein>
    <recommendedName>
        <fullName evidence="1">N-acetyltransferase domain-containing protein</fullName>
    </recommendedName>
</protein>
<dbReference type="GO" id="GO:0016747">
    <property type="term" value="F:acyltransferase activity, transferring groups other than amino-acyl groups"/>
    <property type="evidence" value="ECO:0007669"/>
    <property type="project" value="InterPro"/>
</dbReference>